<name>D3FBL9_CONWI</name>
<reference evidence="1 2" key="1">
    <citation type="journal article" date="2010" name="Stand. Genomic Sci.">
        <title>Complete genome sequence of Conexibacter woesei type strain (ID131577).</title>
        <authorList>
            <person name="Pukall R."/>
            <person name="Lapidus A."/>
            <person name="Glavina Del Rio T."/>
            <person name="Copeland A."/>
            <person name="Tice H."/>
            <person name="Cheng J.-F."/>
            <person name="Lucas S."/>
            <person name="Chen F."/>
            <person name="Nolan M."/>
            <person name="Bruce D."/>
            <person name="Goodwin L."/>
            <person name="Pitluck S."/>
            <person name="Mavromatis K."/>
            <person name="Ivanova N."/>
            <person name="Ovchinnikova G."/>
            <person name="Pati A."/>
            <person name="Chen A."/>
            <person name="Palaniappan K."/>
            <person name="Land M."/>
            <person name="Hauser L."/>
            <person name="Chang Y.-J."/>
            <person name="Jeffries C.D."/>
            <person name="Chain P."/>
            <person name="Meincke L."/>
            <person name="Sims D."/>
            <person name="Brettin T."/>
            <person name="Detter J.C."/>
            <person name="Rohde M."/>
            <person name="Goeker M."/>
            <person name="Bristow J."/>
            <person name="Eisen J.A."/>
            <person name="Markowitz V."/>
            <person name="Kyrpides N.C."/>
            <person name="Klenk H.-P."/>
            <person name="Hugenholtz P."/>
        </authorList>
    </citation>
    <scope>NUCLEOTIDE SEQUENCE [LARGE SCALE GENOMIC DNA]</scope>
    <source>
        <strain evidence="2">DSM 14684 / CIP 108061 / JCM 11494 / NBRC 100937 / ID131577</strain>
    </source>
</reference>
<dbReference type="RefSeq" id="WP_012932441.1">
    <property type="nucleotide sequence ID" value="NC_013739.1"/>
</dbReference>
<dbReference type="Proteomes" id="UP000008229">
    <property type="component" value="Chromosome"/>
</dbReference>
<dbReference type="EMBL" id="CP001854">
    <property type="protein sequence ID" value="ADB49388.1"/>
    <property type="molecule type" value="Genomic_DNA"/>
</dbReference>
<reference evidence="2" key="2">
    <citation type="submission" date="2010-01" db="EMBL/GenBank/DDBJ databases">
        <title>The complete genome of Conexibacter woesei DSM 14684.</title>
        <authorList>
            <consortium name="US DOE Joint Genome Institute (JGI-PGF)"/>
            <person name="Lucas S."/>
            <person name="Copeland A."/>
            <person name="Lapidus A."/>
            <person name="Glavina del Rio T."/>
            <person name="Dalin E."/>
            <person name="Tice H."/>
            <person name="Bruce D."/>
            <person name="Goodwin L."/>
            <person name="Pitluck S."/>
            <person name="Kyrpides N."/>
            <person name="Mavromatis K."/>
            <person name="Ivanova N."/>
            <person name="Mikhailova N."/>
            <person name="Chertkov O."/>
            <person name="Brettin T."/>
            <person name="Detter J.C."/>
            <person name="Han C."/>
            <person name="Larimer F."/>
            <person name="Land M."/>
            <person name="Hauser L."/>
            <person name="Markowitz V."/>
            <person name="Cheng J.-F."/>
            <person name="Hugenholtz P."/>
            <person name="Woyke T."/>
            <person name="Wu D."/>
            <person name="Pukall R."/>
            <person name="Steenblock K."/>
            <person name="Schneider S."/>
            <person name="Klenk H.-P."/>
            <person name="Eisen J.A."/>
        </authorList>
    </citation>
    <scope>NUCLEOTIDE SEQUENCE [LARGE SCALE GENOMIC DNA]</scope>
    <source>
        <strain evidence="2">DSM 14684 / CIP 108061 / JCM 11494 / NBRC 100937 / ID131577</strain>
    </source>
</reference>
<sequence>MDQLLKLTADAGVEVSAAETALEDEMPQAARDALDRADDLLDDLRERWPSMSPVERSVIGGAAGAVRRRRDAVAARVPVRRVVTDVAAEVDPEQDEDPEAES</sequence>
<dbReference type="KEGG" id="cwo:Cwoe_0955"/>
<accession>D3FBL9</accession>
<gene>
    <name evidence="1" type="ordered locus">Cwoe_0955</name>
</gene>
<dbReference type="STRING" id="469383.Cwoe_0955"/>
<proteinExistence type="predicted"/>
<protein>
    <submittedName>
        <fullName evidence="1">Uncharacterized protein</fullName>
    </submittedName>
</protein>
<evidence type="ECO:0000313" key="1">
    <source>
        <dbReference type="EMBL" id="ADB49388.1"/>
    </source>
</evidence>
<organism evidence="1 2">
    <name type="scientific">Conexibacter woesei (strain DSM 14684 / CCUG 47730 / CIP 108061 / JCM 11494 / NBRC 100937 / ID131577)</name>
    <dbReference type="NCBI Taxonomy" id="469383"/>
    <lineage>
        <taxon>Bacteria</taxon>
        <taxon>Bacillati</taxon>
        <taxon>Actinomycetota</taxon>
        <taxon>Thermoleophilia</taxon>
        <taxon>Solirubrobacterales</taxon>
        <taxon>Conexibacteraceae</taxon>
        <taxon>Conexibacter</taxon>
    </lineage>
</organism>
<evidence type="ECO:0000313" key="2">
    <source>
        <dbReference type="Proteomes" id="UP000008229"/>
    </source>
</evidence>
<dbReference type="AlphaFoldDB" id="D3FBL9"/>
<keyword evidence="2" id="KW-1185">Reference proteome</keyword>
<dbReference type="HOGENOM" id="CLU_2272594_0_0_11"/>